<dbReference type="Pfam" id="PF00646">
    <property type="entry name" value="F-box"/>
    <property type="match status" value="1"/>
</dbReference>
<feature type="domain" description="F-box" evidence="1">
    <location>
        <begin position="7"/>
        <end position="46"/>
    </location>
</feature>
<organism evidence="2 3">
    <name type="scientific">Trapa incisa</name>
    <dbReference type="NCBI Taxonomy" id="236973"/>
    <lineage>
        <taxon>Eukaryota</taxon>
        <taxon>Viridiplantae</taxon>
        <taxon>Streptophyta</taxon>
        <taxon>Embryophyta</taxon>
        <taxon>Tracheophyta</taxon>
        <taxon>Spermatophyta</taxon>
        <taxon>Magnoliopsida</taxon>
        <taxon>eudicotyledons</taxon>
        <taxon>Gunneridae</taxon>
        <taxon>Pentapetalae</taxon>
        <taxon>rosids</taxon>
        <taxon>malvids</taxon>
        <taxon>Myrtales</taxon>
        <taxon>Lythraceae</taxon>
        <taxon>Trapa</taxon>
    </lineage>
</organism>
<proteinExistence type="predicted"/>
<dbReference type="InterPro" id="IPR036047">
    <property type="entry name" value="F-box-like_dom_sf"/>
</dbReference>
<keyword evidence="3" id="KW-1185">Reference proteome</keyword>
<dbReference type="PANTHER" id="PTHR47123:SF15">
    <property type="entry name" value="F-BOX PROTEIN SKIP23"/>
    <property type="match status" value="1"/>
</dbReference>
<name>A0AAN7JCH3_9MYRT</name>
<dbReference type="InterPro" id="IPR001810">
    <property type="entry name" value="F-box_dom"/>
</dbReference>
<dbReference type="SMART" id="SM00256">
    <property type="entry name" value="FBOX"/>
    <property type="match status" value="1"/>
</dbReference>
<reference evidence="2 3" key="1">
    <citation type="journal article" date="2023" name="Hortic Res">
        <title>Pangenome of water caltrop reveals structural variations and asymmetric subgenome divergence after allopolyploidization.</title>
        <authorList>
            <person name="Zhang X."/>
            <person name="Chen Y."/>
            <person name="Wang L."/>
            <person name="Yuan Y."/>
            <person name="Fang M."/>
            <person name="Shi L."/>
            <person name="Lu R."/>
            <person name="Comes H.P."/>
            <person name="Ma Y."/>
            <person name="Chen Y."/>
            <person name="Huang G."/>
            <person name="Zhou Y."/>
            <person name="Zheng Z."/>
            <person name="Qiu Y."/>
        </authorList>
    </citation>
    <scope>NUCLEOTIDE SEQUENCE [LARGE SCALE GENOMIC DNA]</scope>
    <source>
        <tissue evidence="2">Roots</tissue>
    </source>
</reference>
<dbReference type="InterPro" id="IPR005174">
    <property type="entry name" value="KIB1-4_b-propeller"/>
</dbReference>
<dbReference type="Pfam" id="PF03478">
    <property type="entry name" value="Beta-prop_KIB1-4"/>
    <property type="match status" value="1"/>
</dbReference>
<evidence type="ECO:0000313" key="3">
    <source>
        <dbReference type="Proteomes" id="UP001345219"/>
    </source>
</evidence>
<dbReference type="Gene3D" id="1.20.1280.50">
    <property type="match status" value="1"/>
</dbReference>
<dbReference type="AlphaFoldDB" id="A0AAN7JCH3"/>
<protein>
    <recommendedName>
        <fullName evidence="1">F-box domain-containing protein</fullName>
    </recommendedName>
</protein>
<evidence type="ECO:0000259" key="1">
    <source>
        <dbReference type="SMART" id="SM00256"/>
    </source>
</evidence>
<evidence type="ECO:0000313" key="2">
    <source>
        <dbReference type="EMBL" id="KAK4746631.1"/>
    </source>
</evidence>
<dbReference type="EMBL" id="JAXIOK010000020">
    <property type="protein sequence ID" value="KAK4746631.1"/>
    <property type="molecule type" value="Genomic_DNA"/>
</dbReference>
<dbReference type="PANTHER" id="PTHR47123">
    <property type="entry name" value="F-BOX PROTEIN SKIP23"/>
    <property type="match status" value="1"/>
</dbReference>
<dbReference type="InterPro" id="IPR051304">
    <property type="entry name" value="SCF_F-box_domain"/>
</dbReference>
<gene>
    <name evidence="2" type="ORF">SAY87_025668</name>
</gene>
<dbReference type="Proteomes" id="UP001345219">
    <property type="component" value="Chromosome 20"/>
</dbReference>
<dbReference type="SUPFAM" id="SSF81383">
    <property type="entry name" value="F-box domain"/>
    <property type="match status" value="1"/>
</dbReference>
<comment type="caution">
    <text evidence="2">The sequence shown here is derived from an EMBL/GenBank/DDBJ whole genome shotgun (WGS) entry which is preliminary data.</text>
</comment>
<sequence>MAGWSTLPEELLDEISEHIETRSDIIRFRSVCSSWRSAVPPLRRKLPPRFPILPNNGVSDFTRGFCLSKRTVYILSLPHYPRILTDPPQRGSSWLIKAKQDGSRGMSLLNPLSSDGLGPLPMGCPKTLDSSRFRVSELACEFVLRYVTCPPLVWEPIINALNVYMEKVAFMCLNSTDFALLTIHVSGKLAVYKYGDKMWSIISDMPYPYDDVIRFKNKFYAVDGHGRIVSVELDLNLIKIAEPIHGGDKKFLVESLGELLLADMYLSVYAYYEGPEDVEPDETNSIMMERTVKFKVYRLDSDKQEWAEVMDLGDRVLFLGEDCTFSASSSDLGICKGNCIFFTGDFYYSNGNQDDTFNGRDIGVFDMASGRIGSLDDYIGYSELFWPPPKWITTGSSEVEEKIESLVL</sequence>
<accession>A0AAN7JCH3</accession>